<feature type="domain" description="Putative nitroreductase TM1586" evidence="3">
    <location>
        <begin position="10"/>
        <end position="227"/>
    </location>
</feature>
<dbReference type="InterPro" id="IPR000415">
    <property type="entry name" value="Nitroreductase-like"/>
</dbReference>
<comment type="caution">
    <text evidence="4">The sequence shown here is derived from an EMBL/GenBank/DDBJ whole genome shotgun (WGS) entry which is preliminary data.</text>
</comment>
<gene>
    <name evidence="4" type="ORF">A994_05060</name>
</gene>
<evidence type="ECO:0000256" key="1">
    <source>
        <dbReference type="ARBA" id="ARBA00007118"/>
    </source>
</evidence>
<dbReference type="CDD" id="cd02062">
    <property type="entry name" value="Nitro_FMN_reductase"/>
    <property type="match status" value="1"/>
</dbReference>
<sequence length="259" mass="29774">MEMENMVMVDLYTQIFKRKSIRDYDLTPMESVALEKVVEQIKNLKPLYDDINVEFKIVSQNDVNQRMMKKAPHYIVVFSENKEGYKTNVGFMLQQMDLFFSASGLGSCWQGIPKPKKQVLESSDLEFVILMAFGRTNTQLHRTSNLEFKRKPLSKISDIKTEGDLGELLEAARLAPSATNSQPWFFKGDNHIIHAYAVKPNILRAIMLKKYILIDMGIALYHLKLAAEHLEKTNQIIFDETGSKSTPPRYEYVASLKID</sequence>
<dbReference type="GO" id="GO:0016491">
    <property type="term" value="F:oxidoreductase activity"/>
    <property type="evidence" value="ECO:0007669"/>
    <property type="project" value="UniProtKB-KW"/>
</dbReference>
<evidence type="ECO:0000313" key="4">
    <source>
        <dbReference type="EMBL" id="EKF86298.1"/>
    </source>
</evidence>
<dbReference type="InterPro" id="IPR029478">
    <property type="entry name" value="TM1586_NiRdase"/>
</dbReference>
<proteinExistence type="inferred from homology"/>
<dbReference type="PANTHER" id="PTHR43673">
    <property type="entry name" value="NAD(P)H NITROREDUCTASE YDGI-RELATED"/>
    <property type="match status" value="1"/>
</dbReference>
<accession>K2R1A9</accession>
<evidence type="ECO:0000259" key="3">
    <source>
        <dbReference type="Pfam" id="PF14512"/>
    </source>
</evidence>
<comment type="similarity">
    <text evidence="1">Belongs to the nitroreductase family.</text>
</comment>
<dbReference type="Proteomes" id="UP000007360">
    <property type="component" value="Unassembled WGS sequence"/>
</dbReference>
<evidence type="ECO:0000313" key="5">
    <source>
        <dbReference type="Proteomes" id="UP000007360"/>
    </source>
</evidence>
<dbReference type="EMBL" id="AMPO01000003">
    <property type="protein sequence ID" value="EKF86298.1"/>
    <property type="molecule type" value="Genomic_DNA"/>
</dbReference>
<dbReference type="Gene3D" id="3.40.109.30">
    <property type="entry name" value="putative nitroreductase (tm1586), domain 2"/>
    <property type="match status" value="1"/>
</dbReference>
<evidence type="ECO:0000256" key="2">
    <source>
        <dbReference type="ARBA" id="ARBA00023002"/>
    </source>
</evidence>
<name>K2R1A9_METFP</name>
<dbReference type="PATRIC" id="fig|1204725.3.peg.1017"/>
<dbReference type="SUPFAM" id="SSF55469">
    <property type="entry name" value="FMN-dependent nitroreductase-like"/>
    <property type="match status" value="1"/>
</dbReference>
<organism evidence="4 5">
    <name type="scientific">Methanobacterium formicicum (strain DSM 3637 / PP1)</name>
    <dbReference type="NCBI Taxonomy" id="1204725"/>
    <lineage>
        <taxon>Archaea</taxon>
        <taxon>Methanobacteriati</taxon>
        <taxon>Methanobacteriota</taxon>
        <taxon>Methanomada group</taxon>
        <taxon>Methanobacteria</taxon>
        <taxon>Methanobacteriales</taxon>
        <taxon>Methanobacteriaceae</taxon>
        <taxon>Methanobacterium</taxon>
    </lineage>
</organism>
<dbReference type="Gene3D" id="3.40.109.10">
    <property type="entry name" value="NADH Oxidase"/>
    <property type="match status" value="1"/>
</dbReference>
<keyword evidence="5" id="KW-1185">Reference proteome</keyword>
<keyword evidence="2" id="KW-0560">Oxidoreductase</keyword>
<dbReference type="AlphaFoldDB" id="K2R1A9"/>
<reference evidence="4 5" key="1">
    <citation type="journal article" date="2012" name="J. Bacteriol.">
        <title>Draft genome sequence of Methanobacterium formicicum DSM 3637, an archaebacterium isolated from the methane producer amoeba Pelomyxa palustris.</title>
        <authorList>
            <person name="Gutierrez G."/>
        </authorList>
    </citation>
    <scope>NUCLEOTIDE SEQUENCE [LARGE SCALE GENOMIC DNA]</scope>
    <source>
        <strain evidence="5">DSM 3637 / PP1</strain>
    </source>
</reference>
<dbReference type="Pfam" id="PF14512">
    <property type="entry name" value="TM1586_NiRdase"/>
    <property type="match status" value="1"/>
</dbReference>
<dbReference type="PANTHER" id="PTHR43673:SF10">
    <property type="entry name" value="NADH DEHYDROGENASE_NAD(P)H NITROREDUCTASE XCC3605-RELATED"/>
    <property type="match status" value="1"/>
</dbReference>
<protein>
    <submittedName>
        <fullName evidence="4">Nitroreductase</fullName>
    </submittedName>
</protein>